<evidence type="ECO:0000313" key="3">
    <source>
        <dbReference type="EMBL" id="CAA9461637.1"/>
    </source>
</evidence>
<dbReference type="InterPro" id="IPR002347">
    <property type="entry name" value="SDR_fam"/>
</dbReference>
<accession>A0A6J4R800</accession>
<evidence type="ECO:0000256" key="2">
    <source>
        <dbReference type="ARBA" id="ARBA00023002"/>
    </source>
</evidence>
<dbReference type="GO" id="GO:0047936">
    <property type="term" value="F:glucose 1-dehydrogenase [NAD(P)+] activity"/>
    <property type="evidence" value="ECO:0007669"/>
    <property type="project" value="UniProtKB-EC"/>
</dbReference>
<dbReference type="SUPFAM" id="SSF51735">
    <property type="entry name" value="NAD(P)-binding Rossmann-fold domains"/>
    <property type="match status" value="1"/>
</dbReference>
<reference evidence="3" key="1">
    <citation type="submission" date="2020-02" db="EMBL/GenBank/DDBJ databases">
        <authorList>
            <person name="Meier V. D."/>
        </authorList>
    </citation>
    <scope>NUCLEOTIDE SEQUENCE</scope>
    <source>
        <strain evidence="3">AVDCRST_MAG58</strain>
    </source>
</reference>
<protein>
    <submittedName>
        <fullName evidence="3">Glucose 1-dehydrogenase</fullName>
        <ecNumber evidence="3">1.1.1.47</ecNumber>
    </submittedName>
</protein>
<sequence>MQLENKVAAVTGSSLGIGRAIAVAFAREGASVAVNYRSHPEEGQEAVEEIETSGGKAISVQADVSEPDGVKSLIQQTVKEFGRLDIMVNNAGIEQKFPFLETPLEVWEKVTPST</sequence>
<comment type="similarity">
    <text evidence="1">Belongs to the short-chain dehydrogenases/reductases (SDR) family.</text>
</comment>
<dbReference type="EMBL" id="CADCVF010000054">
    <property type="protein sequence ID" value="CAA9461637.1"/>
    <property type="molecule type" value="Genomic_DNA"/>
</dbReference>
<dbReference type="EC" id="1.1.1.47" evidence="3"/>
<dbReference type="Gene3D" id="3.40.50.720">
    <property type="entry name" value="NAD(P)-binding Rossmann-like Domain"/>
    <property type="match status" value="1"/>
</dbReference>
<gene>
    <name evidence="3" type="ORF">AVDCRST_MAG58-2718</name>
</gene>
<dbReference type="AlphaFoldDB" id="A0A6J4R800"/>
<dbReference type="PANTHER" id="PTHR43669">
    <property type="entry name" value="5-KETO-D-GLUCONATE 5-REDUCTASE"/>
    <property type="match status" value="1"/>
</dbReference>
<dbReference type="Pfam" id="PF00106">
    <property type="entry name" value="adh_short"/>
    <property type="match status" value="1"/>
</dbReference>
<organism evidence="3">
    <name type="scientific">uncultured Rubrobacteraceae bacterium</name>
    <dbReference type="NCBI Taxonomy" id="349277"/>
    <lineage>
        <taxon>Bacteria</taxon>
        <taxon>Bacillati</taxon>
        <taxon>Actinomycetota</taxon>
        <taxon>Rubrobacteria</taxon>
        <taxon>Rubrobacterales</taxon>
        <taxon>Rubrobacteraceae</taxon>
        <taxon>environmental samples</taxon>
    </lineage>
</organism>
<proteinExistence type="inferred from homology"/>
<keyword evidence="2 3" id="KW-0560">Oxidoreductase</keyword>
<evidence type="ECO:0000256" key="1">
    <source>
        <dbReference type="ARBA" id="ARBA00006484"/>
    </source>
</evidence>
<name>A0A6J4R800_9ACTN</name>
<dbReference type="PRINTS" id="PR00081">
    <property type="entry name" value="GDHRDH"/>
</dbReference>
<dbReference type="InterPro" id="IPR036291">
    <property type="entry name" value="NAD(P)-bd_dom_sf"/>
</dbReference>
<dbReference type="PANTHER" id="PTHR43669:SF14">
    <property type="entry name" value="OXIDOREDUCTASE"/>
    <property type="match status" value="1"/>
</dbReference>